<dbReference type="SUPFAM" id="SSF53706">
    <property type="entry name" value="Formate dehydrogenase/DMSO reductase, domains 1-3"/>
    <property type="match status" value="1"/>
</dbReference>
<dbReference type="PANTHER" id="PTHR43105:SF4">
    <property type="entry name" value="PROTEIN YDEP"/>
    <property type="match status" value="1"/>
</dbReference>
<dbReference type="PIRSF" id="PIRSF000144">
    <property type="entry name" value="CbbBc"/>
    <property type="match status" value="1"/>
</dbReference>
<dbReference type="GO" id="GO:1990204">
    <property type="term" value="C:oxidoreductase complex"/>
    <property type="evidence" value="ECO:0007669"/>
    <property type="project" value="UniProtKB-ARBA"/>
</dbReference>
<dbReference type="GO" id="GO:0008863">
    <property type="term" value="F:formate dehydrogenase (NAD+) activity"/>
    <property type="evidence" value="ECO:0007669"/>
    <property type="project" value="InterPro"/>
</dbReference>
<dbReference type="InterPro" id="IPR037951">
    <property type="entry name" value="MopB_CT_YdeP"/>
</dbReference>
<proteinExistence type="inferred from homology"/>
<evidence type="ECO:0000313" key="13">
    <source>
        <dbReference type="Proteomes" id="UP000007471"/>
    </source>
</evidence>
<keyword evidence="8" id="KW-0408">Iron</keyword>
<dbReference type="CDD" id="cd02787">
    <property type="entry name" value="MopB_CT_ydeP"/>
    <property type="match status" value="1"/>
</dbReference>
<dbReference type="GO" id="GO:0030151">
    <property type="term" value="F:molybdenum ion binding"/>
    <property type="evidence" value="ECO:0007669"/>
    <property type="project" value="InterPro"/>
</dbReference>
<evidence type="ECO:0000256" key="7">
    <source>
        <dbReference type="ARBA" id="ARBA00023002"/>
    </source>
</evidence>
<dbReference type="GO" id="GO:0045333">
    <property type="term" value="P:cellular respiration"/>
    <property type="evidence" value="ECO:0007669"/>
    <property type="project" value="UniProtKB-ARBA"/>
</dbReference>
<dbReference type="Proteomes" id="UP000007471">
    <property type="component" value="Chromosome"/>
</dbReference>
<accession>E8TDG8</accession>
<dbReference type="Gene3D" id="3.40.228.10">
    <property type="entry name" value="Dimethylsulfoxide Reductase, domain 2"/>
    <property type="match status" value="1"/>
</dbReference>
<dbReference type="NCBIfam" id="TIGR01701">
    <property type="entry name" value="Fdhalpha-like"/>
    <property type="match status" value="1"/>
</dbReference>
<dbReference type="RefSeq" id="WP_013533185.1">
    <property type="nucleotide sequence ID" value="NC_014923.1"/>
</dbReference>
<keyword evidence="4" id="KW-0004">4Fe-4S</keyword>
<evidence type="ECO:0000256" key="6">
    <source>
        <dbReference type="ARBA" id="ARBA00022723"/>
    </source>
</evidence>
<dbReference type="AlphaFoldDB" id="E8TDG8"/>
<keyword evidence="6" id="KW-0479">Metal-binding</keyword>
<feature type="domain" description="Molybdopterin dinucleotide-binding" evidence="11">
    <location>
        <begin position="653"/>
        <end position="738"/>
    </location>
</feature>
<reference evidence="13" key="1">
    <citation type="submission" date="2011-01" db="EMBL/GenBank/DDBJ databases">
        <title>Complete sequence of chromosome of Mesorhizobium ciceri bv. biserrulae WSM1271.</title>
        <authorList>
            <person name="Lucas S."/>
            <person name="Copeland A."/>
            <person name="Lapidus A."/>
            <person name="Cheng J.-F."/>
            <person name="Goodwin L."/>
            <person name="Pitluck S."/>
            <person name="Teshima H."/>
            <person name="Detter J.C."/>
            <person name="Han C."/>
            <person name="Tapia R."/>
            <person name="Land M."/>
            <person name="Hauser L."/>
            <person name="Kyrpides N."/>
            <person name="Ivanova N."/>
            <person name="Nandasena K."/>
            <person name="Reeve W.G."/>
            <person name="Howieson J.G."/>
            <person name="O'Hara G."/>
            <person name="Tiwari R.P."/>
            <person name="Woyke T."/>
        </authorList>
    </citation>
    <scope>NUCLEOTIDE SEQUENCE [LARGE SCALE GENOMIC DNA]</scope>
    <source>
        <strain evidence="13">HAMBI 2942 / LMG 23838 / WSM1271</strain>
    </source>
</reference>
<dbReference type="Pfam" id="PF01568">
    <property type="entry name" value="Molydop_binding"/>
    <property type="match status" value="1"/>
</dbReference>
<protein>
    <submittedName>
        <fullName evidence="12">Oxidoreductase alpha (Molybdopterin) subunit</fullName>
    </submittedName>
</protein>
<dbReference type="PANTHER" id="PTHR43105">
    <property type="entry name" value="RESPIRATORY NITRATE REDUCTASE"/>
    <property type="match status" value="1"/>
</dbReference>
<dbReference type="OrthoDB" id="5287431at2"/>
<evidence type="ECO:0000256" key="3">
    <source>
        <dbReference type="ARBA" id="ARBA00010312"/>
    </source>
</evidence>
<organism evidence="12 13">
    <name type="scientific">Mesorhizobium ciceri biovar biserrulae (strain HAMBI 2942 / LMG 23838 / WSM1271)</name>
    <dbReference type="NCBI Taxonomy" id="765698"/>
    <lineage>
        <taxon>Bacteria</taxon>
        <taxon>Pseudomonadati</taxon>
        <taxon>Pseudomonadota</taxon>
        <taxon>Alphaproteobacteria</taxon>
        <taxon>Hyphomicrobiales</taxon>
        <taxon>Phyllobacteriaceae</taxon>
        <taxon>Mesorhizobium</taxon>
    </lineage>
</organism>
<dbReference type="InterPro" id="IPR050123">
    <property type="entry name" value="Prok_molybdopt-oxidoreductase"/>
</dbReference>
<dbReference type="CDD" id="cd02767">
    <property type="entry name" value="MopB_ydeP"/>
    <property type="match status" value="1"/>
</dbReference>
<evidence type="ECO:0000256" key="4">
    <source>
        <dbReference type="ARBA" id="ARBA00022485"/>
    </source>
</evidence>
<evidence type="ECO:0000313" key="12">
    <source>
        <dbReference type="EMBL" id="ADV14534.1"/>
    </source>
</evidence>
<dbReference type="Gene3D" id="3.40.50.740">
    <property type="match status" value="1"/>
</dbReference>
<dbReference type="GO" id="GO:0051539">
    <property type="term" value="F:4 iron, 4 sulfur cluster binding"/>
    <property type="evidence" value="ECO:0007669"/>
    <property type="project" value="UniProtKB-KW"/>
</dbReference>
<dbReference type="InterPro" id="IPR010046">
    <property type="entry name" value="Mopterin_OxRdtse_a_bac"/>
</dbReference>
<evidence type="ECO:0000256" key="9">
    <source>
        <dbReference type="ARBA" id="ARBA00023014"/>
    </source>
</evidence>
<dbReference type="InterPro" id="IPR041953">
    <property type="entry name" value="YdeP_MopB"/>
</dbReference>
<evidence type="ECO:0000259" key="10">
    <source>
        <dbReference type="Pfam" id="PF00384"/>
    </source>
</evidence>
<name>E8TDG8_MESCW</name>
<dbReference type="PATRIC" id="fig|765698.3.peg.5972"/>
<dbReference type="eggNOG" id="COG0243">
    <property type="taxonomic scope" value="Bacteria"/>
</dbReference>
<comment type="similarity">
    <text evidence="3">Belongs to the prokaryotic molybdopterin-containing oxidoreductase family.</text>
</comment>
<gene>
    <name evidence="12" type="ordered locus">Mesci_5437</name>
</gene>
<keyword evidence="9" id="KW-0411">Iron-sulfur</keyword>
<dbReference type="InterPro" id="IPR006656">
    <property type="entry name" value="Mopterin_OxRdtase"/>
</dbReference>
<comment type="cofactor">
    <cofactor evidence="1">
        <name>Mo-bis(molybdopterin guanine dinucleotide)</name>
        <dbReference type="ChEBI" id="CHEBI:60539"/>
    </cofactor>
</comment>
<evidence type="ECO:0000256" key="5">
    <source>
        <dbReference type="ARBA" id="ARBA00022505"/>
    </source>
</evidence>
<feature type="domain" description="Molybdopterin oxidoreductase" evidence="10">
    <location>
        <begin position="115"/>
        <end position="491"/>
    </location>
</feature>
<sequence>MKPAVTDHVEIKKYDHPTGGWGSLSSLIRKAYGEGLLMSGIWSTLLKQNKADGYMCVSCSWAKPAEPRPFEFCENGAKATLWDQTKLRCGPDFFARHSVTELLDWPDCELEKQGRLTDPLRYNAVTDRYEPVSWNEAFAEIGMELRRLDPKSVVFYTSGRASLEASFMYQLFARIYGSSNLPDSSNMCHESTSVGLPRSIGSPVGTVQLEDFSQCDMMFFFGHNTGVTAPRLLHPLQEARERNVPVFTFNPLPERGLKRFKNPQNPVDMLSPGPGTKMSSDFFQVRGGGDIAAMTGIAKAVLALDDAAREQGSSRILDIGFIAEHTHGFAEFEAYLRAAAWDDIVARSGIARPDLEHVAEVYSRSNAVIGNYGMGLTQHRHGTENVQMLCNLLLMRGNMGKPGAGISPLRGHSNVQGQRTVGISEKPELVPLDKFAEFYAFEPPREKGLDTVETCEGVIAGSVKGFIGLGGNFVRAVPETGLVEKAWRRLGLHVEIATKLNRSHLLPGAVTYLLPCLSRLERDRQASGDQTVSMEDSTACIHGSFGSRPPVSPNLLSEPKIVAELAKATVPDMSSIPWDKWIADYSRIRDEIERCFPQHFRQFNKRFLTPGGFHRDIKASKRIWETPNKKANFKPPTTLETDPDIDVSGQKVLTLITVRSNDQFNTTVYGYDDRLRGIHGTRMVLLMNEADIQRFGLTAGQQIDLETHADDGVERRVRGLRVTPYSVRQGNCAGYYPELNPLVPLWHRAKEAHVPAVKSVPVRIVC</sequence>
<evidence type="ECO:0000256" key="1">
    <source>
        <dbReference type="ARBA" id="ARBA00001942"/>
    </source>
</evidence>
<evidence type="ECO:0000256" key="2">
    <source>
        <dbReference type="ARBA" id="ARBA00001966"/>
    </source>
</evidence>
<dbReference type="KEGG" id="mci:Mesci_5437"/>
<dbReference type="STRING" id="765698.Mesci_5437"/>
<evidence type="ECO:0000256" key="8">
    <source>
        <dbReference type="ARBA" id="ARBA00023004"/>
    </source>
</evidence>
<keyword evidence="7" id="KW-0560">Oxidoreductase</keyword>
<dbReference type="Pfam" id="PF00384">
    <property type="entry name" value="Molybdopterin"/>
    <property type="match status" value="1"/>
</dbReference>
<dbReference type="GO" id="GO:0016020">
    <property type="term" value="C:membrane"/>
    <property type="evidence" value="ECO:0007669"/>
    <property type="project" value="TreeGrafter"/>
</dbReference>
<dbReference type="SUPFAM" id="SSF50692">
    <property type="entry name" value="ADC-like"/>
    <property type="match status" value="1"/>
</dbReference>
<dbReference type="HOGENOM" id="CLU_000422_16_1_5"/>
<dbReference type="InterPro" id="IPR009010">
    <property type="entry name" value="Asp_de-COase-like_dom_sf"/>
</dbReference>
<dbReference type="GO" id="GO:0043546">
    <property type="term" value="F:molybdopterin cofactor binding"/>
    <property type="evidence" value="ECO:0007669"/>
    <property type="project" value="InterPro"/>
</dbReference>
<dbReference type="InterPro" id="IPR006657">
    <property type="entry name" value="MoPterin_dinucl-bd_dom"/>
</dbReference>
<keyword evidence="5" id="KW-0500">Molybdenum</keyword>
<evidence type="ECO:0000259" key="11">
    <source>
        <dbReference type="Pfam" id="PF01568"/>
    </source>
</evidence>
<dbReference type="EMBL" id="CP002447">
    <property type="protein sequence ID" value="ADV14534.1"/>
    <property type="molecule type" value="Genomic_DNA"/>
</dbReference>
<comment type="cofactor">
    <cofactor evidence="2">
        <name>[4Fe-4S] cluster</name>
        <dbReference type="ChEBI" id="CHEBI:49883"/>
    </cofactor>
</comment>